<feature type="coiled-coil region" evidence="13">
    <location>
        <begin position="218"/>
        <end position="273"/>
    </location>
</feature>
<dbReference type="GO" id="GO:0005524">
    <property type="term" value="F:ATP binding"/>
    <property type="evidence" value="ECO:0007669"/>
    <property type="project" value="UniProtKB-KW"/>
</dbReference>
<keyword evidence="12 15" id="KW-0472">Membrane</keyword>
<feature type="domain" description="Histidine kinase" evidence="16">
    <location>
        <begin position="289"/>
        <end position="505"/>
    </location>
</feature>
<dbReference type="PANTHER" id="PTHR43065:SF10">
    <property type="entry name" value="PEROXIDE STRESS-ACTIVATED HISTIDINE KINASE MAK3"/>
    <property type="match status" value="1"/>
</dbReference>
<organism evidence="17 18">
    <name type="scientific">Tautonia plasticadhaerens</name>
    <dbReference type="NCBI Taxonomy" id="2527974"/>
    <lineage>
        <taxon>Bacteria</taxon>
        <taxon>Pseudomonadati</taxon>
        <taxon>Planctomycetota</taxon>
        <taxon>Planctomycetia</taxon>
        <taxon>Isosphaerales</taxon>
        <taxon>Isosphaeraceae</taxon>
        <taxon>Tautonia</taxon>
    </lineage>
</organism>
<dbReference type="SMART" id="SM00388">
    <property type="entry name" value="HisKA"/>
    <property type="match status" value="1"/>
</dbReference>
<dbReference type="Proteomes" id="UP000317835">
    <property type="component" value="Chromosome"/>
</dbReference>
<accession>A0A518H4G7</accession>
<evidence type="ECO:0000256" key="9">
    <source>
        <dbReference type="ARBA" id="ARBA00022840"/>
    </source>
</evidence>
<evidence type="ECO:0000256" key="14">
    <source>
        <dbReference type="SAM" id="MobiDB-lite"/>
    </source>
</evidence>
<sequence length="516" mass="57288">MIRRRNRTGAISEAGRPPGPPSRPAWLAMGLIAALLLADRLLVQPSMIRLMSDAPVINVAGRQRMLSQRLAKAALAVSVTRSGERARHLDELRRVLELWARSHRGLRRGDAFRSLPGRNSESIRRAFDALEPDYRRMRDAASTIIRGGSGWGEEAEAALHVILEAEDDYLWRMDVIVGLYEREARGRVDRLLQTGWAMTATNLIGLLVVALLILRPWARLIREQFAELRDARDELERRVRERTASLERANEALRIESRERERADRRHRELLERFSHVSRTNVIGEMATGLAHELNQPLGAIANYAEGCLVALERPRPAIGEVRAALDRILAMTLRAGEIIRRIRRFVSRQGPAVERVEPNALVAEVADLLRGEVERLGIALRTELAPDLPGVECDPVQVQQVLVNLVRNATDAVRAMGVEAPQIVMATVRGGPGQVSFEVSDNGEGIAGGRERQVFDAFFSTRADGMGMGLAISRTIVEAHQGRIEFESEPGVGTVFRVSIPSDGRDDAGTDGLHR</sequence>
<dbReference type="InterPro" id="IPR036890">
    <property type="entry name" value="HATPase_C_sf"/>
</dbReference>
<comment type="subcellular location">
    <subcellularLocation>
        <location evidence="2">Membrane</location>
        <topology evidence="2">Multi-pass membrane protein</topology>
    </subcellularLocation>
</comment>
<feature type="region of interest" description="Disordered" evidence="14">
    <location>
        <begin position="1"/>
        <end position="20"/>
    </location>
</feature>
<keyword evidence="13" id="KW-0175">Coiled coil</keyword>
<name>A0A518H4G7_9BACT</name>
<dbReference type="InterPro" id="IPR003594">
    <property type="entry name" value="HATPase_dom"/>
</dbReference>
<keyword evidence="8" id="KW-0418">Kinase</keyword>
<dbReference type="KEGG" id="tpla:ElP_36410"/>
<keyword evidence="10 15" id="KW-1133">Transmembrane helix</keyword>
<gene>
    <name evidence="17" type="primary">fixL_3</name>
    <name evidence="17" type="ORF">ElP_36410</name>
</gene>
<dbReference type="InterPro" id="IPR029095">
    <property type="entry name" value="NarX-like_N"/>
</dbReference>
<evidence type="ECO:0000256" key="4">
    <source>
        <dbReference type="ARBA" id="ARBA00022553"/>
    </source>
</evidence>
<evidence type="ECO:0000256" key="2">
    <source>
        <dbReference type="ARBA" id="ARBA00004141"/>
    </source>
</evidence>
<reference evidence="17 18" key="1">
    <citation type="submission" date="2019-02" db="EMBL/GenBank/DDBJ databases">
        <title>Deep-cultivation of Planctomycetes and their phenomic and genomic characterization uncovers novel biology.</title>
        <authorList>
            <person name="Wiegand S."/>
            <person name="Jogler M."/>
            <person name="Boedeker C."/>
            <person name="Pinto D."/>
            <person name="Vollmers J."/>
            <person name="Rivas-Marin E."/>
            <person name="Kohn T."/>
            <person name="Peeters S.H."/>
            <person name="Heuer A."/>
            <person name="Rast P."/>
            <person name="Oberbeckmann S."/>
            <person name="Bunk B."/>
            <person name="Jeske O."/>
            <person name="Meyerdierks A."/>
            <person name="Storesund J.E."/>
            <person name="Kallscheuer N."/>
            <person name="Luecker S."/>
            <person name="Lage O.M."/>
            <person name="Pohl T."/>
            <person name="Merkel B.J."/>
            <person name="Hornburger P."/>
            <person name="Mueller R.-W."/>
            <person name="Bruemmer F."/>
            <person name="Labrenz M."/>
            <person name="Spormann A.M."/>
            <person name="Op den Camp H."/>
            <person name="Overmann J."/>
            <person name="Amann R."/>
            <person name="Jetten M.S.M."/>
            <person name="Mascher T."/>
            <person name="Medema M.H."/>
            <person name="Devos D.P."/>
            <person name="Kaster A.-K."/>
            <person name="Ovreas L."/>
            <person name="Rohde M."/>
            <person name="Galperin M.Y."/>
            <person name="Jogler C."/>
        </authorList>
    </citation>
    <scope>NUCLEOTIDE SEQUENCE [LARGE SCALE GENOMIC DNA]</scope>
    <source>
        <strain evidence="17 18">ElP</strain>
    </source>
</reference>
<dbReference type="SUPFAM" id="SSF55874">
    <property type="entry name" value="ATPase domain of HSP90 chaperone/DNA topoisomerase II/histidine kinase"/>
    <property type="match status" value="1"/>
</dbReference>
<dbReference type="Gene3D" id="3.30.565.10">
    <property type="entry name" value="Histidine kinase-like ATPase, C-terminal domain"/>
    <property type="match status" value="1"/>
</dbReference>
<dbReference type="PRINTS" id="PR00344">
    <property type="entry name" value="BCTRLSENSOR"/>
</dbReference>
<keyword evidence="7" id="KW-0547">Nucleotide-binding</keyword>
<keyword evidence="6 15" id="KW-0812">Transmembrane</keyword>
<comment type="catalytic activity">
    <reaction evidence="1">
        <text>ATP + protein L-histidine = ADP + protein N-phospho-L-histidine.</text>
        <dbReference type="EC" id="2.7.13.3"/>
    </reaction>
</comment>
<dbReference type="AlphaFoldDB" id="A0A518H4G7"/>
<evidence type="ECO:0000313" key="18">
    <source>
        <dbReference type="Proteomes" id="UP000317835"/>
    </source>
</evidence>
<evidence type="ECO:0000256" key="10">
    <source>
        <dbReference type="ARBA" id="ARBA00022989"/>
    </source>
</evidence>
<dbReference type="SUPFAM" id="SSF47384">
    <property type="entry name" value="Homodimeric domain of signal transducing histidine kinase"/>
    <property type="match status" value="1"/>
</dbReference>
<evidence type="ECO:0000256" key="6">
    <source>
        <dbReference type="ARBA" id="ARBA00022692"/>
    </source>
</evidence>
<proteinExistence type="predicted"/>
<evidence type="ECO:0000256" key="5">
    <source>
        <dbReference type="ARBA" id="ARBA00022679"/>
    </source>
</evidence>
<dbReference type="Pfam" id="PF00512">
    <property type="entry name" value="HisKA"/>
    <property type="match status" value="1"/>
</dbReference>
<dbReference type="InterPro" id="IPR003661">
    <property type="entry name" value="HisK_dim/P_dom"/>
</dbReference>
<evidence type="ECO:0000256" key="13">
    <source>
        <dbReference type="SAM" id="Coils"/>
    </source>
</evidence>
<dbReference type="InterPro" id="IPR005467">
    <property type="entry name" value="His_kinase_dom"/>
</dbReference>
<evidence type="ECO:0000256" key="8">
    <source>
        <dbReference type="ARBA" id="ARBA00022777"/>
    </source>
</evidence>
<evidence type="ECO:0000256" key="1">
    <source>
        <dbReference type="ARBA" id="ARBA00000085"/>
    </source>
</evidence>
<dbReference type="GO" id="GO:0000155">
    <property type="term" value="F:phosphorelay sensor kinase activity"/>
    <property type="evidence" value="ECO:0007669"/>
    <property type="project" value="InterPro"/>
</dbReference>
<dbReference type="RefSeq" id="WP_145271499.1">
    <property type="nucleotide sequence ID" value="NZ_CP036426.1"/>
</dbReference>
<keyword evidence="4" id="KW-0597">Phosphoprotein</keyword>
<dbReference type="CDD" id="cd00082">
    <property type="entry name" value="HisKA"/>
    <property type="match status" value="1"/>
</dbReference>
<evidence type="ECO:0000256" key="11">
    <source>
        <dbReference type="ARBA" id="ARBA00023012"/>
    </source>
</evidence>
<dbReference type="Gene3D" id="1.10.287.130">
    <property type="match status" value="1"/>
</dbReference>
<dbReference type="EMBL" id="CP036426">
    <property type="protein sequence ID" value="QDV35735.1"/>
    <property type="molecule type" value="Genomic_DNA"/>
</dbReference>
<evidence type="ECO:0000259" key="16">
    <source>
        <dbReference type="PROSITE" id="PS50109"/>
    </source>
</evidence>
<dbReference type="PROSITE" id="PS50109">
    <property type="entry name" value="HIS_KIN"/>
    <property type="match status" value="1"/>
</dbReference>
<dbReference type="GO" id="GO:0016020">
    <property type="term" value="C:membrane"/>
    <property type="evidence" value="ECO:0007669"/>
    <property type="project" value="UniProtKB-SubCell"/>
</dbReference>
<evidence type="ECO:0000256" key="12">
    <source>
        <dbReference type="ARBA" id="ARBA00023136"/>
    </source>
</evidence>
<evidence type="ECO:0000313" key="17">
    <source>
        <dbReference type="EMBL" id="QDV35735.1"/>
    </source>
</evidence>
<evidence type="ECO:0000256" key="3">
    <source>
        <dbReference type="ARBA" id="ARBA00012438"/>
    </source>
</evidence>
<keyword evidence="9" id="KW-0067">ATP-binding</keyword>
<dbReference type="EC" id="2.7.13.3" evidence="3"/>
<keyword evidence="18" id="KW-1185">Reference proteome</keyword>
<feature type="transmembrane region" description="Helical" evidence="15">
    <location>
        <begin position="195"/>
        <end position="214"/>
    </location>
</feature>
<dbReference type="InterPro" id="IPR036097">
    <property type="entry name" value="HisK_dim/P_sf"/>
</dbReference>
<evidence type="ECO:0000256" key="15">
    <source>
        <dbReference type="SAM" id="Phobius"/>
    </source>
</evidence>
<dbReference type="InterPro" id="IPR004358">
    <property type="entry name" value="Sig_transdc_His_kin-like_C"/>
</dbReference>
<keyword evidence="5 17" id="KW-0808">Transferase</keyword>
<dbReference type="PANTHER" id="PTHR43065">
    <property type="entry name" value="SENSOR HISTIDINE KINASE"/>
    <property type="match status" value="1"/>
</dbReference>
<keyword evidence="11" id="KW-0902">Two-component regulatory system</keyword>
<dbReference type="Pfam" id="PF13675">
    <property type="entry name" value="PilJ"/>
    <property type="match status" value="1"/>
</dbReference>
<dbReference type="Pfam" id="PF02518">
    <property type="entry name" value="HATPase_c"/>
    <property type="match status" value="1"/>
</dbReference>
<dbReference type="OrthoDB" id="7568856at2"/>
<protein>
    <recommendedName>
        <fullName evidence="3">histidine kinase</fullName>
        <ecNumber evidence="3">2.7.13.3</ecNumber>
    </recommendedName>
</protein>
<dbReference type="SMART" id="SM00387">
    <property type="entry name" value="HATPase_c"/>
    <property type="match status" value="1"/>
</dbReference>
<evidence type="ECO:0000256" key="7">
    <source>
        <dbReference type="ARBA" id="ARBA00022741"/>
    </source>
</evidence>